<dbReference type="Proteomes" id="UP000004915">
    <property type="component" value="Unassembled WGS sequence"/>
</dbReference>
<dbReference type="InterPro" id="IPR036291">
    <property type="entry name" value="NAD(P)-bd_dom_sf"/>
</dbReference>
<evidence type="ECO:0000313" key="2">
    <source>
        <dbReference type="Proteomes" id="UP000004915"/>
    </source>
</evidence>
<name>G7CAV6_MYCT3</name>
<accession>G7CAV6</accession>
<dbReference type="SUPFAM" id="SSF51735">
    <property type="entry name" value="NAD(P)-binding Rossmann-fold domains"/>
    <property type="match status" value="1"/>
</dbReference>
<keyword evidence="2" id="KW-1185">Reference proteome</keyword>
<dbReference type="AlphaFoldDB" id="G7CAV6"/>
<comment type="caution">
    <text evidence="1">The sequence shown here is derived from an EMBL/GenBank/DDBJ whole genome shotgun (WGS) entry which is preliminary data.</text>
</comment>
<reference evidence="1 2" key="1">
    <citation type="submission" date="2011-11" db="EMBL/GenBank/DDBJ databases">
        <authorList>
            <consortium name="Tuberculosis Structural Genomics Consortium"/>
            <person name="Ioerger T.R."/>
        </authorList>
    </citation>
    <scope>NUCLEOTIDE SEQUENCE [LARGE SCALE GENOMIC DNA]</scope>
    <source>
        <strain evidence="2">ATCC 19527 / DSM 44167 / CIP 105390 / JCM 6362 / NCTC 10409 / 316</strain>
    </source>
</reference>
<dbReference type="EMBL" id="AGVE01000002">
    <property type="protein sequence ID" value="EHI14875.1"/>
    <property type="molecule type" value="Genomic_DNA"/>
</dbReference>
<organism evidence="1 2">
    <name type="scientific">Mycolicibacterium thermoresistibile (strain ATCC 19527 / DSM 44167 / CIP 105390 / JCM 6362 / NCTC 10409 / 316)</name>
    <name type="common">Mycobacterium thermoresistibile</name>
    <dbReference type="NCBI Taxonomy" id="1078020"/>
    <lineage>
        <taxon>Bacteria</taxon>
        <taxon>Bacillati</taxon>
        <taxon>Actinomycetota</taxon>
        <taxon>Actinomycetes</taxon>
        <taxon>Mycobacteriales</taxon>
        <taxon>Mycobacteriaceae</taxon>
        <taxon>Mycolicibacterium</taxon>
    </lineage>
</organism>
<protein>
    <recommendedName>
        <fullName evidence="3">Short-chain dehydrogenase/reductase SDR</fullName>
    </recommendedName>
</protein>
<feature type="non-terminal residue" evidence="1">
    <location>
        <position position="1"/>
    </location>
</feature>
<evidence type="ECO:0008006" key="3">
    <source>
        <dbReference type="Google" id="ProtNLM"/>
    </source>
</evidence>
<proteinExistence type="predicted"/>
<dbReference type="Pfam" id="PF13561">
    <property type="entry name" value="adh_short_C2"/>
    <property type="match status" value="1"/>
</dbReference>
<sequence>PMRRQGTAWDVARAALLLASDDAGFVTGVVLAVDGGSSLGIAPPLPTKAGTES</sequence>
<evidence type="ECO:0000313" key="1">
    <source>
        <dbReference type="EMBL" id="EHI14875.1"/>
    </source>
</evidence>
<gene>
    <name evidence="1" type="ORF">KEK_00490</name>
</gene>
<dbReference type="Gene3D" id="3.40.50.720">
    <property type="entry name" value="NAD(P)-binding Rossmann-like Domain"/>
    <property type="match status" value="1"/>
</dbReference>
<dbReference type="InterPro" id="IPR002347">
    <property type="entry name" value="SDR_fam"/>
</dbReference>